<feature type="compositionally biased region" description="Basic and acidic residues" evidence="1">
    <location>
        <begin position="357"/>
        <end position="366"/>
    </location>
</feature>
<reference evidence="3" key="1">
    <citation type="submission" date="2021-06" db="EMBL/GenBank/DDBJ databases">
        <authorList>
            <person name="Kallberg Y."/>
            <person name="Tangrot J."/>
            <person name="Rosling A."/>
        </authorList>
    </citation>
    <scope>NUCLEOTIDE SEQUENCE</scope>
    <source>
        <strain evidence="3">FL966</strain>
    </source>
</reference>
<accession>A0A9N9F2U8</accession>
<feature type="region of interest" description="Disordered" evidence="1">
    <location>
        <begin position="334"/>
        <end position="375"/>
    </location>
</feature>
<feature type="domain" description="LYR motif-containing protein Cup1-like N-terminal" evidence="2">
    <location>
        <begin position="146"/>
        <end position="230"/>
    </location>
</feature>
<sequence length="477" mass="54762">MVNIKSELTCFERELTEAELREIVNSSTVGKVMALESDDDMVDSDELSYAEIEQETLVIDDIVDLTQNYLECEREMLNTNNDYNLQAGNMSYSPEDLVATQDTTYNFCRMPLRVTTGLCNGIAVMTPSYAHASHPIVIRRHQVLSLYRNILKESSNFFDDNAKIFLKNRTRKRFKEYKDETDETRILNKLADARQALSRLKRANVFDIKSVTRVLELTYGRRGPMRHQLLKPIINEPSEAPKPIVRGFPRTAPPRMSPSLQTLLLSQTKTLYPTLPVPKHKPLYPSRKANLLWRHYSKIMKTVMPPVDDVTLDQLEKNAGKGILTGQGVANRCIPSRNHNDEQNRLRTLRNTGTPKSPRDPVKEGPYRTAKPHNPRPRFIRRLYQRLLTKIPVMKEGTESTHLSNFGPDTSGNQNNCPSTITLPNKRNKRYIIIKSSWADGRPLPLVNHTDWQGLDPVEVAKLIDDKKTQIKKKVYW</sequence>
<evidence type="ECO:0000259" key="2">
    <source>
        <dbReference type="Pfam" id="PF20263"/>
    </source>
</evidence>
<evidence type="ECO:0000313" key="3">
    <source>
        <dbReference type="EMBL" id="CAG8506149.1"/>
    </source>
</evidence>
<dbReference type="EMBL" id="CAJVQA010001194">
    <property type="protein sequence ID" value="CAG8506149.1"/>
    <property type="molecule type" value="Genomic_DNA"/>
</dbReference>
<proteinExistence type="predicted"/>
<comment type="caution">
    <text evidence="3">The sequence shown here is derived from an EMBL/GenBank/DDBJ whole genome shotgun (WGS) entry which is preliminary data.</text>
</comment>
<dbReference type="CDD" id="cd20273">
    <property type="entry name" value="Complex1_LYR_unchar"/>
    <property type="match status" value="1"/>
</dbReference>
<organism evidence="3 4">
    <name type="scientific">Cetraspora pellucida</name>
    <dbReference type="NCBI Taxonomy" id="1433469"/>
    <lineage>
        <taxon>Eukaryota</taxon>
        <taxon>Fungi</taxon>
        <taxon>Fungi incertae sedis</taxon>
        <taxon>Mucoromycota</taxon>
        <taxon>Glomeromycotina</taxon>
        <taxon>Glomeromycetes</taxon>
        <taxon>Diversisporales</taxon>
        <taxon>Gigasporaceae</taxon>
        <taxon>Cetraspora</taxon>
    </lineage>
</organism>
<keyword evidence="4" id="KW-1185">Reference proteome</keyword>
<dbReference type="Pfam" id="PF20263">
    <property type="entry name" value="LYRM2-like"/>
    <property type="match status" value="1"/>
</dbReference>
<evidence type="ECO:0000256" key="1">
    <source>
        <dbReference type="SAM" id="MobiDB-lite"/>
    </source>
</evidence>
<evidence type="ECO:0000313" key="4">
    <source>
        <dbReference type="Proteomes" id="UP000789759"/>
    </source>
</evidence>
<dbReference type="Proteomes" id="UP000789759">
    <property type="component" value="Unassembled WGS sequence"/>
</dbReference>
<name>A0A9N9F2U8_9GLOM</name>
<dbReference type="AlphaFoldDB" id="A0A9N9F2U8"/>
<gene>
    <name evidence="3" type="ORF">CPELLU_LOCUS2691</name>
</gene>
<dbReference type="OrthoDB" id="198652at2759"/>
<protein>
    <submittedName>
        <fullName evidence="3">21650_t:CDS:1</fullName>
    </submittedName>
</protein>
<dbReference type="InterPro" id="IPR046896">
    <property type="entry name" value="Cup1-like_N"/>
</dbReference>